<evidence type="ECO:0000256" key="6">
    <source>
        <dbReference type="RuleBase" id="RU003915"/>
    </source>
</evidence>
<dbReference type="GO" id="GO:0003755">
    <property type="term" value="F:peptidyl-prolyl cis-trans isomerase activity"/>
    <property type="evidence" value="ECO:0007669"/>
    <property type="project" value="UniProtKB-EC"/>
</dbReference>
<sequence length="167" mass="17785">MSVSQVPLRPIAKGSVLKLWLAIAALVAAAFALAYCATAPLKGEVTDSGLQFRVLEEGDGELITVDDGAFVIYEGRLLDGTVFDSSDGRPVPMLPNGVVPGFREALLKMREGGSYRVVIPSELAYGDQDNGPIPANSDLEFDVEIESVVRGAALMVQQQQQQGLPPQ</sequence>
<evidence type="ECO:0000259" key="7">
    <source>
        <dbReference type="PROSITE" id="PS50059"/>
    </source>
</evidence>
<proteinExistence type="inferred from homology"/>
<dbReference type="EMBL" id="JAHVAH010000001">
    <property type="protein sequence ID" value="MBW0143761.1"/>
    <property type="molecule type" value="Genomic_DNA"/>
</dbReference>
<dbReference type="PANTHER" id="PTHR43811">
    <property type="entry name" value="FKBP-TYPE PEPTIDYL-PROLYL CIS-TRANS ISOMERASE FKPA"/>
    <property type="match status" value="1"/>
</dbReference>
<dbReference type="Pfam" id="PF00254">
    <property type="entry name" value="FKBP_C"/>
    <property type="match status" value="1"/>
</dbReference>
<name>A0ABS6V2G9_9SPHN</name>
<keyword evidence="3 5" id="KW-0697">Rotamase</keyword>
<accession>A0ABS6V2G9</accession>
<dbReference type="RefSeq" id="WP_218631827.1">
    <property type="nucleotide sequence ID" value="NZ_JAHVAH010000001.1"/>
</dbReference>
<evidence type="ECO:0000256" key="5">
    <source>
        <dbReference type="PROSITE-ProRule" id="PRU00277"/>
    </source>
</evidence>
<reference evidence="8 9" key="1">
    <citation type="submission" date="2021-07" db="EMBL/GenBank/DDBJ databases">
        <title>The draft genome sequence of Sphingomicrobium sp. B8.</title>
        <authorList>
            <person name="Mu L."/>
        </authorList>
    </citation>
    <scope>NUCLEOTIDE SEQUENCE [LARGE SCALE GENOMIC DNA]</scope>
    <source>
        <strain evidence="8 9">B8</strain>
    </source>
</reference>
<evidence type="ECO:0000313" key="9">
    <source>
        <dbReference type="Proteomes" id="UP000698028"/>
    </source>
</evidence>
<keyword evidence="4 5" id="KW-0413">Isomerase</keyword>
<evidence type="ECO:0000256" key="3">
    <source>
        <dbReference type="ARBA" id="ARBA00023110"/>
    </source>
</evidence>
<dbReference type="PROSITE" id="PS50059">
    <property type="entry name" value="FKBP_PPIASE"/>
    <property type="match status" value="1"/>
</dbReference>
<dbReference type="Proteomes" id="UP000698028">
    <property type="component" value="Unassembled WGS sequence"/>
</dbReference>
<gene>
    <name evidence="8" type="ORF">KTQ36_00420</name>
</gene>
<evidence type="ECO:0000313" key="8">
    <source>
        <dbReference type="EMBL" id="MBW0143761.1"/>
    </source>
</evidence>
<dbReference type="PANTHER" id="PTHR43811:SF57">
    <property type="entry name" value="FKBP-TYPE PEPTIDYL-PROLYL CIS-TRANS ISOMERASE FKPA-RELATED"/>
    <property type="match status" value="1"/>
</dbReference>
<dbReference type="InterPro" id="IPR001179">
    <property type="entry name" value="PPIase_FKBP_dom"/>
</dbReference>
<feature type="domain" description="PPIase FKBP-type" evidence="7">
    <location>
        <begin position="66"/>
        <end position="149"/>
    </location>
</feature>
<comment type="caution">
    <text evidence="8">The sequence shown here is derived from an EMBL/GenBank/DDBJ whole genome shotgun (WGS) entry which is preliminary data.</text>
</comment>
<organism evidence="8 9">
    <name type="scientific">Sphingomicrobium clamense</name>
    <dbReference type="NCBI Taxonomy" id="2851013"/>
    <lineage>
        <taxon>Bacteria</taxon>
        <taxon>Pseudomonadati</taxon>
        <taxon>Pseudomonadota</taxon>
        <taxon>Alphaproteobacteria</taxon>
        <taxon>Sphingomonadales</taxon>
        <taxon>Sphingomonadaceae</taxon>
        <taxon>Sphingomicrobium</taxon>
    </lineage>
</organism>
<dbReference type="EC" id="5.2.1.8" evidence="6"/>
<comment type="similarity">
    <text evidence="2 6">Belongs to the FKBP-type PPIase family.</text>
</comment>
<evidence type="ECO:0000256" key="2">
    <source>
        <dbReference type="ARBA" id="ARBA00006577"/>
    </source>
</evidence>
<evidence type="ECO:0000256" key="4">
    <source>
        <dbReference type="ARBA" id="ARBA00023235"/>
    </source>
</evidence>
<protein>
    <recommendedName>
        <fullName evidence="6">Peptidyl-prolyl cis-trans isomerase</fullName>
        <ecNumber evidence="6">5.2.1.8</ecNumber>
    </recommendedName>
</protein>
<evidence type="ECO:0000256" key="1">
    <source>
        <dbReference type="ARBA" id="ARBA00000971"/>
    </source>
</evidence>
<keyword evidence="9" id="KW-1185">Reference proteome</keyword>
<comment type="catalytic activity">
    <reaction evidence="1 5 6">
        <text>[protein]-peptidylproline (omega=180) = [protein]-peptidylproline (omega=0)</text>
        <dbReference type="Rhea" id="RHEA:16237"/>
        <dbReference type="Rhea" id="RHEA-COMP:10747"/>
        <dbReference type="Rhea" id="RHEA-COMP:10748"/>
        <dbReference type="ChEBI" id="CHEBI:83833"/>
        <dbReference type="ChEBI" id="CHEBI:83834"/>
        <dbReference type="EC" id="5.2.1.8"/>
    </reaction>
</comment>